<feature type="transmembrane region" description="Helical" evidence="7">
    <location>
        <begin position="32"/>
        <end position="52"/>
    </location>
</feature>
<evidence type="ECO:0000259" key="8">
    <source>
        <dbReference type="PROSITE" id="PS50928"/>
    </source>
</evidence>
<feature type="transmembrane region" description="Helical" evidence="7">
    <location>
        <begin position="258"/>
        <end position="281"/>
    </location>
</feature>
<evidence type="ECO:0000256" key="6">
    <source>
        <dbReference type="ARBA" id="ARBA00023136"/>
    </source>
</evidence>
<evidence type="ECO:0000256" key="2">
    <source>
        <dbReference type="ARBA" id="ARBA00022448"/>
    </source>
</evidence>
<feature type="transmembrane region" description="Helical" evidence="7">
    <location>
        <begin position="219"/>
        <end position="238"/>
    </location>
</feature>
<protein>
    <submittedName>
        <fullName evidence="9">ABC transporter permease</fullName>
    </submittedName>
</protein>
<evidence type="ECO:0000313" key="9">
    <source>
        <dbReference type="EMBL" id="RUR01845.1"/>
    </source>
</evidence>
<name>A0A3S0X8G6_9MICO</name>
<dbReference type="OrthoDB" id="9812701at2"/>
<dbReference type="PANTHER" id="PTHR43386:SF25">
    <property type="entry name" value="PEPTIDE ABC TRANSPORTER PERMEASE PROTEIN"/>
    <property type="match status" value="1"/>
</dbReference>
<dbReference type="Pfam" id="PF00528">
    <property type="entry name" value="BPD_transp_1"/>
    <property type="match status" value="1"/>
</dbReference>
<feature type="transmembrane region" description="Helical" evidence="7">
    <location>
        <begin position="92"/>
        <end position="117"/>
    </location>
</feature>
<evidence type="ECO:0000256" key="1">
    <source>
        <dbReference type="ARBA" id="ARBA00004651"/>
    </source>
</evidence>
<keyword evidence="10" id="KW-1185">Reference proteome</keyword>
<dbReference type="InterPro" id="IPR050366">
    <property type="entry name" value="BP-dependent_transpt_permease"/>
</dbReference>
<proteinExistence type="inferred from homology"/>
<sequence>MSAATGIADFGTTSLAALRTARSSAWMRPQMVFGYVVVAFWLVLVVAVQWLAPFDPLASVGERLAPPSAAHWFGTDALGRDVLSRALHGARYSLPIAFVSIVASVAVGSVLGAVAGYVGGIVDAVIMRIADVTMSFPAILLAMAVAAALGPGLNNAGIAIIIVWWPIYARLMRGQVLSIKEREHVESAVAIGASRRRILFRHIIPHASTPTLVNATMDLGQIVLLVASLSFLGLGALPPTPEWGAMITEGAKNFYQPWIAAAPGLAIVSIVLAINFIGDGLRDALDVKARR</sequence>
<dbReference type="GO" id="GO:0055085">
    <property type="term" value="P:transmembrane transport"/>
    <property type="evidence" value="ECO:0007669"/>
    <property type="project" value="InterPro"/>
</dbReference>
<keyword evidence="6 7" id="KW-0472">Membrane</keyword>
<gene>
    <name evidence="9" type="ORF">ELQ94_10375</name>
</gene>
<dbReference type="CDD" id="cd06261">
    <property type="entry name" value="TM_PBP2"/>
    <property type="match status" value="1"/>
</dbReference>
<evidence type="ECO:0000256" key="7">
    <source>
        <dbReference type="RuleBase" id="RU363032"/>
    </source>
</evidence>
<dbReference type="InterPro" id="IPR035906">
    <property type="entry name" value="MetI-like_sf"/>
</dbReference>
<dbReference type="PANTHER" id="PTHR43386">
    <property type="entry name" value="OLIGOPEPTIDE TRANSPORT SYSTEM PERMEASE PROTEIN APPC"/>
    <property type="match status" value="1"/>
</dbReference>
<evidence type="ECO:0000256" key="3">
    <source>
        <dbReference type="ARBA" id="ARBA00022475"/>
    </source>
</evidence>
<comment type="similarity">
    <text evidence="7">Belongs to the binding-protein-dependent transport system permease family.</text>
</comment>
<dbReference type="GO" id="GO:0005886">
    <property type="term" value="C:plasma membrane"/>
    <property type="evidence" value="ECO:0007669"/>
    <property type="project" value="UniProtKB-SubCell"/>
</dbReference>
<evidence type="ECO:0000256" key="4">
    <source>
        <dbReference type="ARBA" id="ARBA00022692"/>
    </source>
</evidence>
<keyword evidence="5 7" id="KW-1133">Transmembrane helix</keyword>
<dbReference type="Gene3D" id="1.10.3720.10">
    <property type="entry name" value="MetI-like"/>
    <property type="match status" value="1"/>
</dbReference>
<dbReference type="PROSITE" id="PS50928">
    <property type="entry name" value="ABC_TM1"/>
    <property type="match status" value="1"/>
</dbReference>
<organism evidence="9 10">
    <name type="scientific">Labedella endophytica</name>
    <dbReference type="NCBI Taxonomy" id="1523160"/>
    <lineage>
        <taxon>Bacteria</taxon>
        <taxon>Bacillati</taxon>
        <taxon>Actinomycetota</taxon>
        <taxon>Actinomycetes</taxon>
        <taxon>Micrococcales</taxon>
        <taxon>Microbacteriaceae</taxon>
        <taxon>Labedella</taxon>
    </lineage>
</organism>
<accession>A0A3S0X8G6</accession>
<dbReference type="InterPro" id="IPR000515">
    <property type="entry name" value="MetI-like"/>
</dbReference>
<feature type="transmembrane region" description="Helical" evidence="7">
    <location>
        <begin position="155"/>
        <end position="172"/>
    </location>
</feature>
<evidence type="ECO:0000256" key="5">
    <source>
        <dbReference type="ARBA" id="ARBA00022989"/>
    </source>
</evidence>
<evidence type="ECO:0000313" key="10">
    <source>
        <dbReference type="Proteomes" id="UP000274909"/>
    </source>
</evidence>
<keyword evidence="4 7" id="KW-0812">Transmembrane</keyword>
<comment type="caution">
    <text evidence="9">The sequence shown here is derived from an EMBL/GenBank/DDBJ whole genome shotgun (WGS) entry which is preliminary data.</text>
</comment>
<dbReference type="Proteomes" id="UP000274909">
    <property type="component" value="Unassembled WGS sequence"/>
</dbReference>
<dbReference type="EMBL" id="RZGZ01000002">
    <property type="protein sequence ID" value="RUR01845.1"/>
    <property type="molecule type" value="Genomic_DNA"/>
</dbReference>
<keyword evidence="2 7" id="KW-0813">Transport</keyword>
<comment type="subcellular location">
    <subcellularLocation>
        <location evidence="1 7">Cell membrane</location>
        <topology evidence="1 7">Multi-pass membrane protein</topology>
    </subcellularLocation>
</comment>
<feature type="transmembrane region" description="Helical" evidence="7">
    <location>
        <begin position="129"/>
        <end position="149"/>
    </location>
</feature>
<dbReference type="RefSeq" id="WP_127049786.1">
    <property type="nucleotide sequence ID" value="NZ_RZGZ01000002.1"/>
</dbReference>
<feature type="domain" description="ABC transmembrane type-1" evidence="8">
    <location>
        <begin position="90"/>
        <end position="278"/>
    </location>
</feature>
<dbReference type="AlphaFoldDB" id="A0A3S0X8G6"/>
<reference evidence="9 10" key="1">
    <citation type="submission" date="2018-12" db="EMBL/GenBank/DDBJ databases">
        <authorList>
            <person name="Li F."/>
        </authorList>
    </citation>
    <scope>NUCLEOTIDE SEQUENCE [LARGE SCALE GENOMIC DNA]</scope>
    <source>
        <strain evidence="9 10">EGI 6500705</strain>
    </source>
</reference>
<keyword evidence="3" id="KW-1003">Cell membrane</keyword>
<dbReference type="SUPFAM" id="SSF161098">
    <property type="entry name" value="MetI-like"/>
    <property type="match status" value="1"/>
</dbReference>